<dbReference type="Gene3D" id="1.10.510.10">
    <property type="entry name" value="Transferase(Phosphotransferase) domain 1"/>
    <property type="match status" value="2"/>
</dbReference>
<comment type="caution">
    <text evidence="4">The sequence shown here is derived from an EMBL/GenBank/DDBJ whole genome shotgun (WGS) entry which is preliminary data.</text>
</comment>
<sequence>MASDVFLYHAEAAYIVEDNGASVTIPCDVLYNETVPPSAALSVSCELTLATTYKVSVLHSRTNPQLLGGTQHVLTIEPADTNPSSCNVEFPSGKSIVAGSSFDAVVIPFDEFENPTAHAGDAFASRVELGSGRENVNNRHVLSQGHSFSELQTITGKYKLYLYYAGTQEQVADSPVDFVVLPAAADAASSSHNIKTAMSIDSVMENTLELTAKPRDRYNNSIPAAEGYSVSVSGGPPQNLYPPDFSYKHSIPFMSNTDIRLNFTLNGVEIADSPIVVSVTPTTAIYVGGMSAVILVFMVISAWTTYTRIIKAGFDTSAEKIVSVDQKLRKILNTKMRMQNVYMGIELTTRGKIKTNYRKIIHGDDPELAAALDAAGGVLTKESTTIRHQLIVLDLALLTVNEENVLRFRHECFLTKNLSHPNVVKLVGVCWSEDLFACCLEFVENGSLEFWLRLTAGGKKWVAAKKPVVGKNKKKPKKKRPRLSEVTFKGFDHNGEFNPAEHTDTDRANKEEAEKVLHHWWMQRMNPKMGWTEMLQEDGSRLDHGMSGYHTYDHESRCGRAMAHCYVAEIVVDPLMKLKLNVERLLKEYTPPEHVVTELDLTWKGGLWRMSLEAALGVQYLHHHRYWSDGGKRHNGATNEVEEEEAGWKESVIHRDLKPDNMLLTRDWTLKLTDFGEARAQNMGGTMTSVGTPIYIAPEVMRADHYDEKADTWSYGLCLVAMIRAERTLEQFFYQALRKHKRKRNTKGLGMGQMTKYYYSEGWRPILPLSFVKAYPKLHALIQECWKVRRKERPNFDQIVARLQGDIGDEIKRKEEPQIELYSKEDDEIYRGRIGKEDEIEDSDEEEKGGKSTRRSGGVSTAEHSKALAAKDKAMQELKDKSMAELRAKSKAMRELQEKAGAKQKKTEAA</sequence>
<dbReference type="SUPFAM" id="SSF56112">
    <property type="entry name" value="Protein kinase-like (PK-like)"/>
    <property type="match status" value="1"/>
</dbReference>
<dbReference type="Pfam" id="PF00069">
    <property type="entry name" value="Pkinase"/>
    <property type="match status" value="1"/>
</dbReference>
<evidence type="ECO:0000256" key="2">
    <source>
        <dbReference type="SAM" id="Phobius"/>
    </source>
</evidence>
<dbReference type="PROSITE" id="PS50011">
    <property type="entry name" value="PROTEIN_KINASE_DOM"/>
    <property type="match status" value="1"/>
</dbReference>
<feature type="region of interest" description="Disordered" evidence="1">
    <location>
        <begin position="833"/>
        <end position="910"/>
    </location>
</feature>
<keyword evidence="2" id="KW-0472">Membrane</keyword>
<keyword evidence="2" id="KW-1133">Transmembrane helix</keyword>
<dbReference type="PROSITE" id="PS00108">
    <property type="entry name" value="PROTEIN_KINASE_ST"/>
    <property type="match status" value="1"/>
</dbReference>
<dbReference type="Pfam" id="PF07714">
    <property type="entry name" value="PK_Tyr_Ser-Thr"/>
    <property type="match status" value="1"/>
</dbReference>
<evidence type="ECO:0000256" key="1">
    <source>
        <dbReference type="SAM" id="MobiDB-lite"/>
    </source>
</evidence>
<name>A0ABQ6MX17_9STRA</name>
<dbReference type="InterPro" id="IPR011009">
    <property type="entry name" value="Kinase-like_dom_sf"/>
</dbReference>
<feature type="domain" description="Protein kinase" evidence="3">
    <location>
        <begin position="342"/>
        <end position="807"/>
    </location>
</feature>
<protein>
    <recommendedName>
        <fullName evidence="3">Protein kinase domain-containing protein</fullName>
    </recommendedName>
</protein>
<dbReference type="EMBL" id="BRYB01003304">
    <property type="protein sequence ID" value="GMI34345.1"/>
    <property type="molecule type" value="Genomic_DNA"/>
</dbReference>
<keyword evidence="5" id="KW-1185">Reference proteome</keyword>
<dbReference type="PANTHER" id="PTHR44329">
    <property type="entry name" value="SERINE/THREONINE-PROTEIN KINASE TNNI3K-RELATED"/>
    <property type="match status" value="1"/>
</dbReference>
<feature type="compositionally biased region" description="Acidic residues" evidence="1">
    <location>
        <begin position="838"/>
        <end position="847"/>
    </location>
</feature>
<dbReference type="Proteomes" id="UP001165060">
    <property type="component" value="Unassembled WGS sequence"/>
</dbReference>
<dbReference type="InterPro" id="IPR000719">
    <property type="entry name" value="Prot_kinase_dom"/>
</dbReference>
<organism evidence="4 5">
    <name type="scientific">Tetraparma gracilis</name>
    <dbReference type="NCBI Taxonomy" id="2962635"/>
    <lineage>
        <taxon>Eukaryota</taxon>
        <taxon>Sar</taxon>
        <taxon>Stramenopiles</taxon>
        <taxon>Ochrophyta</taxon>
        <taxon>Bolidophyceae</taxon>
        <taxon>Parmales</taxon>
        <taxon>Triparmaceae</taxon>
        <taxon>Tetraparma</taxon>
    </lineage>
</organism>
<dbReference type="InterPro" id="IPR008271">
    <property type="entry name" value="Ser/Thr_kinase_AS"/>
</dbReference>
<accession>A0ABQ6MX17</accession>
<gene>
    <name evidence="4" type="ORF">TeGR_g3155</name>
</gene>
<evidence type="ECO:0000313" key="5">
    <source>
        <dbReference type="Proteomes" id="UP001165060"/>
    </source>
</evidence>
<reference evidence="4 5" key="1">
    <citation type="journal article" date="2023" name="Commun. Biol.">
        <title>Genome analysis of Parmales, the sister group of diatoms, reveals the evolutionary specialization of diatoms from phago-mixotrophs to photoautotrophs.</title>
        <authorList>
            <person name="Ban H."/>
            <person name="Sato S."/>
            <person name="Yoshikawa S."/>
            <person name="Yamada K."/>
            <person name="Nakamura Y."/>
            <person name="Ichinomiya M."/>
            <person name="Sato N."/>
            <person name="Blanc-Mathieu R."/>
            <person name="Endo H."/>
            <person name="Kuwata A."/>
            <person name="Ogata H."/>
        </authorList>
    </citation>
    <scope>NUCLEOTIDE SEQUENCE [LARGE SCALE GENOMIC DNA]</scope>
</reference>
<feature type="non-terminal residue" evidence="4">
    <location>
        <position position="910"/>
    </location>
</feature>
<keyword evidence="2" id="KW-0812">Transmembrane</keyword>
<dbReference type="SMART" id="SM00220">
    <property type="entry name" value="S_TKc"/>
    <property type="match status" value="1"/>
</dbReference>
<dbReference type="InterPro" id="IPR051681">
    <property type="entry name" value="Ser/Thr_Kinases-Pseudokinases"/>
</dbReference>
<feature type="compositionally biased region" description="Basic and acidic residues" evidence="1">
    <location>
        <begin position="863"/>
        <end position="910"/>
    </location>
</feature>
<evidence type="ECO:0000313" key="4">
    <source>
        <dbReference type="EMBL" id="GMI34345.1"/>
    </source>
</evidence>
<feature type="transmembrane region" description="Helical" evidence="2">
    <location>
        <begin position="284"/>
        <end position="306"/>
    </location>
</feature>
<proteinExistence type="predicted"/>
<evidence type="ECO:0000259" key="3">
    <source>
        <dbReference type="PROSITE" id="PS50011"/>
    </source>
</evidence>
<dbReference type="InterPro" id="IPR001245">
    <property type="entry name" value="Ser-Thr/Tyr_kinase_cat_dom"/>
</dbReference>